<dbReference type="Gene3D" id="1.10.246.130">
    <property type="match status" value="1"/>
</dbReference>
<evidence type="ECO:0000313" key="3">
    <source>
        <dbReference type="Proteomes" id="UP000076079"/>
    </source>
</evidence>
<dbReference type="PRINTS" id="PR01210">
    <property type="entry name" value="GGTRANSPTASE"/>
</dbReference>
<keyword evidence="1" id="KW-0732">Signal</keyword>
<dbReference type="InterPro" id="IPR029055">
    <property type="entry name" value="Ntn_hydrolases_N"/>
</dbReference>
<dbReference type="RefSeq" id="WP_234800676.1">
    <property type="nucleotide sequence ID" value="NZ_CP015136.1"/>
</dbReference>
<dbReference type="InterPro" id="IPR052896">
    <property type="entry name" value="GGT-like_enzyme"/>
</dbReference>
<dbReference type="Pfam" id="PF01019">
    <property type="entry name" value="G_glu_transpept"/>
    <property type="match status" value="1"/>
</dbReference>
<keyword evidence="3" id="KW-1185">Reference proteome</keyword>
<reference evidence="2 3" key="1">
    <citation type="journal article" date="2016" name="Genome Announc.">
        <title>First Complete Genome Sequence of a Subdivision 6 Acidobacterium Strain.</title>
        <authorList>
            <person name="Huang S."/>
            <person name="Vieira S."/>
            <person name="Bunk B."/>
            <person name="Riedel T."/>
            <person name="Sproer C."/>
            <person name="Overmann J."/>
        </authorList>
    </citation>
    <scope>NUCLEOTIDE SEQUENCE [LARGE SCALE GENOMIC DNA]</scope>
    <source>
        <strain evidence="3">DSM 100886 HEG_-6_39</strain>
    </source>
</reference>
<gene>
    <name evidence="2" type="primary">ywrD_1</name>
    <name evidence="2" type="ORF">LuPra_00355</name>
</gene>
<dbReference type="Gene3D" id="3.60.20.40">
    <property type="match status" value="1"/>
</dbReference>
<evidence type="ECO:0000256" key="1">
    <source>
        <dbReference type="SAM" id="SignalP"/>
    </source>
</evidence>
<proteinExistence type="predicted"/>
<keyword evidence="2" id="KW-0012">Acyltransferase</keyword>
<dbReference type="PANTHER" id="PTHR43881">
    <property type="entry name" value="GAMMA-GLUTAMYLTRANSPEPTIDASE (AFU_ORTHOLOGUE AFUA_4G13580)"/>
    <property type="match status" value="1"/>
</dbReference>
<dbReference type="PANTHER" id="PTHR43881:SF1">
    <property type="entry name" value="GAMMA-GLUTAMYLTRANSPEPTIDASE (AFU_ORTHOLOGUE AFUA_4G13580)"/>
    <property type="match status" value="1"/>
</dbReference>
<dbReference type="GO" id="GO:0103068">
    <property type="term" value="F:leukotriene C4 gamma-glutamyl transferase activity"/>
    <property type="evidence" value="ECO:0007669"/>
    <property type="project" value="UniProtKB-EC"/>
</dbReference>
<dbReference type="Proteomes" id="UP000076079">
    <property type="component" value="Chromosome"/>
</dbReference>
<dbReference type="AlphaFoldDB" id="A0A143PGK6"/>
<feature type="chain" id="PRO_5007511268" evidence="1">
    <location>
        <begin position="30"/>
        <end position="616"/>
    </location>
</feature>
<sequence length="616" mass="65250" precursor="true">MSRVRSRGMRPSRRVAVASVVLSIGTWYATGSAQSPIAFGTPTTQVPQPGGTVHAVPGSRAQGWLAQGRSEVLARHGIVATSDPLAAQAGVEILRKGGNAIDAAVAAAAVLDVTSQNDTGIGGDLFAIVYVAHERKLYALNSAGWAPAGWTPQFFTDTLGLKAVPASGVNAATVPGAISGYDALLGRFGTMTFAETFARAARIAEEGWGQAERRHGDLLRVVAQLRADPDSTATFLQAGQAPDLYRIIRNPGLAKALRLIQKDGRDAFYRGDIASAIVAKIRAGGGVMSASDLAEFRSEWTEPIATSYHGYDVFQLPPPGQGFAALEMLNILEVCVPKLGMNLAELGPSSPMYWHLMVEAKKLAYADLHAYNADPAFADVPVARLISKSHAAELCGRIDVNRASGTAASTGVDGGTIYLSAADRWGNMVSLVHSVFSVYGSRATVPPYGFVLQNRGAAFSLNPKSPNLVAPHKRPFHTIIAGFVMKDGQPLMAFGNMGGTVQPETHAQHMVNMIDHGMNVQMTSDAARFTHAHATNVLSLEPQLFALVGAALRRKGHVVQSAPGNAVGGYQGILFTPDGTMPGPTFDKRWADEDRPVNGVYRAGSDHRKDGQAVGW</sequence>
<dbReference type="InterPro" id="IPR043138">
    <property type="entry name" value="GGT_lsub"/>
</dbReference>
<reference evidence="3" key="2">
    <citation type="submission" date="2016-04" db="EMBL/GenBank/DDBJ databases">
        <title>First Complete Genome Sequence of a Subdivision 6 Acidobacterium.</title>
        <authorList>
            <person name="Huang S."/>
            <person name="Vieira S."/>
            <person name="Bunk B."/>
            <person name="Riedel T."/>
            <person name="Sproeer C."/>
            <person name="Overmann J."/>
        </authorList>
    </citation>
    <scope>NUCLEOTIDE SEQUENCE [LARGE SCALE GENOMIC DNA]</scope>
    <source>
        <strain evidence="3">DSM 100886 HEG_-6_39</strain>
    </source>
</reference>
<evidence type="ECO:0000313" key="2">
    <source>
        <dbReference type="EMBL" id="AMY07188.1"/>
    </source>
</evidence>
<dbReference type="STRING" id="1855912.LuPra_00355"/>
<name>A0A143PGK6_LUTPR</name>
<dbReference type="EC" id="2.3.2.2" evidence="2"/>
<dbReference type="EMBL" id="CP015136">
    <property type="protein sequence ID" value="AMY07188.1"/>
    <property type="molecule type" value="Genomic_DNA"/>
</dbReference>
<accession>A0A143PGK6</accession>
<keyword evidence="2" id="KW-0808">Transferase</keyword>
<dbReference type="KEGG" id="abac:LuPra_00355"/>
<dbReference type="SUPFAM" id="SSF56235">
    <property type="entry name" value="N-terminal nucleophile aminohydrolases (Ntn hydrolases)"/>
    <property type="match status" value="1"/>
</dbReference>
<dbReference type="InterPro" id="IPR043137">
    <property type="entry name" value="GGT_ssub_C"/>
</dbReference>
<dbReference type="PATRIC" id="fig|1813736.3.peg.372"/>
<feature type="signal peptide" evidence="1">
    <location>
        <begin position="1"/>
        <end position="29"/>
    </location>
</feature>
<organism evidence="2 3">
    <name type="scientific">Luteitalea pratensis</name>
    <dbReference type="NCBI Taxonomy" id="1855912"/>
    <lineage>
        <taxon>Bacteria</taxon>
        <taxon>Pseudomonadati</taxon>
        <taxon>Acidobacteriota</taxon>
        <taxon>Vicinamibacteria</taxon>
        <taxon>Vicinamibacterales</taxon>
        <taxon>Vicinamibacteraceae</taxon>
        <taxon>Luteitalea</taxon>
    </lineage>
</organism>
<protein>
    <submittedName>
        <fullName evidence="2">Gamma-glutamyltransferase YwrD</fullName>
        <ecNumber evidence="2">2.3.2.2</ecNumber>
    </submittedName>
</protein>